<dbReference type="CDD" id="cd00397">
    <property type="entry name" value="DNA_BRE_C"/>
    <property type="match status" value="1"/>
</dbReference>
<proteinExistence type="predicted"/>
<keyword evidence="2 4" id="KW-0238">DNA-binding</keyword>
<dbReference type="Proteomes" id="UP000614609">
    <property type="component" value="Unassembled WGS sequence"/>
</dbReference>
<comment type="caution">
    <text evidence="7">The sequence shown here is derived from an EMBL/GenBank/DDBJ whole genome shotgun (WGS) entry which is preliminary data.</text>
</comment>
<evidence type="ECO:0000256" key="2">
    <source>
        <dbReference type="ARBA" id="ARBA00023125"/>
    </source>
</evidence>
<dbReference type="RefSeq" id="WP_188873151.1">
    <property type="nucleotide sequence ID" value="NZ_BMOO01000010.1"/>
</dbReference>
<dbReference type="EMBL" id="BMOO01000010">
    <property type="protein sequence ID" value="GGM76042.1"/>
    <property type="molecule type" value="Genomic_DNA"/>
</dbReference>
<dbReference type="SUPFAM" id="SSF56349">
    <property type="entry name" value="DNA breaking-rejoining enzymes"/>
    <property type="match status" value="1"/>
</dbReference>
<evidence type="ECO:0000256" key="4">
    <source>
        <dbReference type="PROSITE-ProRule" id="PRU01248"/>
    </source>
</evidence>
<organism evidence="7 9">
    <name type="scientific">Halarchaeum rubridurum</name>
    <dbReference type="NCBI Taxonomy" id="489911"/>
    <lineage>
        <taxon>Archaea</taxon>
        <taxon>Methanobacteriati</taxon>
        <taxon>Methanobacteriota</taxon>
        <taxon>Stenosarchaea group</taxon>
        <taxon>Halobacteria</taxon>
        <taxon>Halobacteriales</taxon>
        <taxon>Halobacteriaceae</taxon>
    </lineage>
</organism>
<feature type="domain" description="Tyr recombinase" evidence="5">
    <location>
        <begin position="154"/>
        <end position="384"/>
    </location>
</feature>
<dbReference type="InterPro" id="IPR010998">
    <property type="entry name" value="Integrase_recombinase_N"/>
</dbReference>
<dbReference type="PANTHER" id="PTHR30349:SF41">
    <property type="entry name" value="INTEGRASE_RECOMBINASE PROTEIN MJ0367-RELATED"/>
    <property type="match status" value="1"/>
</dbReference>
<reference evidence="7" key="1">
    <citation type="journal article" date="2014" name="Int. J. Syst. Evol. Microbiol.">
        <title>Complete genome sequence of Corynebacterium casei LMG S-19264T (=DSM 44701T), isolated from a smear-ripened cheese.</title>
        <authorList>
            <consortium name="US DOE Joint Genome Institute (JGI-PGF)"/>
            <person name="Walter F."/>
            <person name="Albersmeier A."/>
            <person name="Kalinowski J."/>
            <person name="Ruckert C."/>
        </authorList>
    </citation>
    <scope>NUCLEOTIDE SEQUENCE</scope>
    <source>
        <strain evidence="7">JCM 16108</strain>
    </source>
</reference>
<dbReference type="InterPro" id="IPR050090">
    <property type="entry name" value="Tyrosine_recombinase_XerCD"/>
</dbReference>
<dbReference type="PANTHER" id="PTHR30349">
    <property type="entry name" value="PHAGE INTEGRASE-RELATED"/>
    <property type="match status" value="1"/>
</dbReference>
<dbReference type="PROSITE" id="PS51898">
    <property type="entry name" value="TYR_RECOMBINASE"/>
    <property type="match status" value="1"/>
</dbReference>
<dbReference type="OrthoDB" id="194919at2157"/>
<protein>
    <submittedName>
        <fullName evidence="8">Integrase</fullName>
    </submittedName>
</protein>
<dbReference type="AlphaFoldDB" id="A0A830G5C4"/>
<evidence type="ECO:0000259" key="5">
    <source>
        <dbReference type="PROSITE" id="PS51898"/>
    </source>
</evidence>
<dbReference type="Gene3D" id="1.10.443.10">
    <property type="entry name" value="Intergrase catalytic core"/>
    <property type="match status" value="1"/>
</dbReference>
<reference evidence="7" key="2">
    <citation type="submission" date="2020-09" db="EMBL/GenBank/DDBJ databases">
        <authorList>
            <person name="Sun Q."/>
            <person name="Ohkuma M."/>
        </authorList>
    </citation>
    <scope>NUCLEOTIDE SEQUENCE</scope>
    <source>
        <strain evidence="7">JCM 16108</strain>
    </source>
</reference>
<evidence type="ECO:0000313" key="8">
    <source>
        <dbReference type="EMBL" id="MBP1955969.1"/>
    </source>
</evidence>
<dbReference type="EMBL" id="JAGGKO010000009">
    <property type="protein sequence ID" value="MBP1955969.1"/>
    <property type="molecule type" value="Genomic_DNA"/>
</dbReference>
<evidence type="ECO:0000256" key="1">
    <source>
        <dbReference type="ARBA" id="ARBA00022908"/>
    </source>
</evidence>
<sequence>MAPTQTGDDGREPQGTRLEDAIDRRLRGIDSDRYRENTATVLRELAAWLRAHRDVETVEAVDDDDCRRWVQTYLHDRVVDEAHPLTFDTDRNFSAASAHTYSNIARAFFSWCVDGEQLLATNPMQPDRVKDELPEDTEEVEQGQQFWSADAREALLRYVDTEAHDALDDDARDHERAFRDRAIAYLLADTGARGAELFAVSGDSDRNGIQWRDLGDGAIRVLGKSRDRETVQFPPTTRKKVDRYRRVLEPASEDWPVIPTADATSKYRAVRQTLADREFDDEEIETILDNADNIDEVLREYDVAPPALTTEGARRVMRQLCEDAGLAVDGEYLKPHGGRRGLGHRAYTELSAEDAQNILRHRSIETTHASYTEANTSDLSEDVDDLLYGDDSA</sequence>
<name>A0A830G5C4_9EURY</name>
<dbReference type="InterPro" id="IPR044068">
    <property type="entry name" value="CB"/>
</dbReference>
<dbReference type="GO" id="GO:0003677">
    <property type="term" value="F:DNA binding"/>
    <property type="evidence" value="ECO:0007669"/>
    <property type="project" value="UniProtKB-UniRule"/>
</dbReference>
<reference evidence="8" key="3">
    <citation type="submission" date="2021-03" db="EMBL/GenBank/DDBJ databases">
        <title>Genomic Encyclopedia of Type Strains, Phase IV (KMG-IV): sequencing the most valuable type-strain genomes for metagenomic binning, comparative biology and taxonomic classification.</title>
        <authorList>
            <person name="Goeker M."/>
        </authorList>
    </citation>
    <scope>NUCLEOTIDE SEQUENCE</scope>
    <source>
        <strain evidence="8">DSM 22443</strain>
    </source>
</reference>
<evidence type="ECO:0000313" key="7">
    <source>
        <dbReference type="EMBL" id="GGM76042.1"/>
    </source>
</evidence>
<dbReference type="GO" id="GO:0006310">
    <property type="term" value="P:DNA recombination"/>
    <property type="evidence" value="ECO:0007669"/>
    <property type="project" value="UniProtKB-KW"/>
</dbReference>
<accession>A0A830G5C4</accession>
<dbReference type="InterPro" id="IPR013762">
    <property type="entry name" value="Integrase-like_cat_sf"/>
</dbReference>
<evidence type="ECO:0000259" key="6">
    <source>
        <dbReference type="PROSITE" id="PS51900"/>
    </source>
</evidence>
<keyword evidence="3" id="KW-0233">DNA recombination</keyword>
<dbReference type="GO" id="GO:0015074">
    <property type="term" value="P:DNA integration"/>
    <property type="evidence" value="ECO:0007669"/>
    <property type="project" value="UniProtKB-KW"/>
</dbReference>
<evidence type="ECO:0000313" key="9">
    <source>
        <dbReference type="Proteomes" id="UP000614609"/>
    </source>
</evidence>
<feature type="domain" description="Core-binding (CB)" evidence="6">
    <location>
        <begin position="16"/>
        <end position="113"/>
    </location>
</feature>
<dbReference type="Proteomes" id="UP000765891">
    <property type="component" value="Unassembled WGS sequence"/>
</dbReference>
<dbReference type="Gene3D" id="1.10.150.130">
    <property type="match status" value="1"/>
</dbReference>
<dbReference type="PROSITE" id="PS51900">
    <property type="entry name" value="CB"/>
    <property type="match status" value="1"/>
</dbReference>
<evidence type="ECO:0000256" key="3">
    <source>
        <dbReference type="ARBA" id="ARBA00023172"/>
    </source>
</evidence>
<keyword evidence="1" id="KW-0229">DNA integration</keyword>
<keyword evidence="9" id="KW-1185">Reference proteome</keyword>
<dbReference type="InterPro" id="IPR002104">
    <property type="entry name" value="Integrase_catalytic"/>
</dbReference>
<gene>
    <name evidence="7" type="ORF">GCM10009017_27460</name>
    <name evidence="8" type="ORF">J2752_002900</name>
</gene>
<dbReference type="InterPro" id="IPR011010">
    <property type="entry name" value="DNA_brk_join_enz"/>
</dbReference>